<dbReference type="GO" id="GO:0046930">
    <property type="term" value="C:pore complex"/>
    <property type="evidence" value="ECO:0007669"/>
    <property type="project" value="UniProtKB-KW"/>
</dbReference>
<keyword evidence="8" id="KW-0626">Porin</keyword>
<dbReference type="InterPro" id="IPR033900">
    <property type="entry name" value="Gram_neg_porin_domain"/>
</dbReference>
<evidence type="ECO:0000256" key="2">
    <source>
        <dbReference type="ARBA" id="ARBA00011233"/>
    </source>
</evidence>
<dbReference type="SUPFAM" id="SSF56935">
    <property type="entry name" value="Porins"/>
    <property type="match status" value="1"/>
</dbReference>
<comment type="subcellular location">
    <subcellularLocation>
        <location evidence="1">Cell outer membrane</location>
        <topology evidence="1">Multi-pass membrane protein</topology>
    </subcellularLocation>
</comment>
<organism evidence="13 14">
    <name type="scientific">Paraburkholderia phenoliruptrix</name>
    <dbReference type="NCBI Taxonomy" id="252970"/>
    <lineage>
        <taxon>Bacteria</taxon>
        <taxon>Pseudomonadati</taxon>
        <taxon>Pseudomonadota</taxon>
        <taxon>Betaproteobacteria</taxon>
        <taxon>Burkholderiales</taxon>
        <taxon>Burkholderiaceae</taxon>
        <taxon>Paraburkholderia</taxon>
    </lineage>
</organism>
<accession>A0A6J4ZTT4</accession>
<keyword evidence="3" id="KW-0813">Transport</keyword>
<keyword evidence="10" id="KW-0998">Cell outer membrane</keyword>
<dbReference type="CDD" id="cd00342">
    <property type="entry name" value="gram_neg_porins"/>
    <property type="match status" value="1"/>
</dbReference>
<sequence length="383" mass="39435">MKKTALTSASLALLVATGSAHAQNSVTLYGVIDAGVGYVHNASSSSNLAGMLNGNLSGDRWGLKGQEELGGGLKAIFTLENGFDVGTGKLGQGSREFGRQSFVGLTGATWGTVTAGRQYDPITDMVQGVTADNFFGSAFATPGDVDNNDNSARVSNAIKYVSPNYAGLQFEALYAFSGVAGQAGQGYTYSGAVSYTNGPFSLAGGYLRATNASATAARSSWASSTTDSIFDSHINDGYVTAKSVSIAQIGGQYVVGPVTLGASYSNTQLKSDGASSFTGTEKYNSGKAFVAYQATPALVAGLGYAYTAASGDTSAHYHQFSLGADYSVSKRTDFYAVAAYQHASGTQRLANGTTQDAQASIGSYGYNGTDSQALAIVGIRHKF</sequence>
<dbReference type="GO" id="GO:0015288">
    <property type="term" value="F:porin activity"/>
    <property type="evidence" value="ECO:0007669"/>
    <property type="project" value="UniProtKB-KW"/>
</dbReference>
<keyword evidence="5" id="KW-0812">Transmembrane</keyword>
<dbReference type="EMBL" id="CADIKB010000001">
    <property type="protein sequence ID" value="CAB3642906.1"/>
    <property type="molecule type" value="Genomic_DNA"/>
</dbReference>
<comment type="subunit">
    <text evidence="2">Homotrimer.</text>
</comment>
<keyword evidence="6 11" id="KW-0732">Signal</keyword>
<dbReference type="InterPro" id="IPR050298">
    <property type="entry name" value="Gram-neg_bact_OMP"/>
</dbReference>
<keyword evidence="4" id="KW-1134">Transmembrane beta strand</keyword>
<dbReference type="InterPro" id="IPR002299">
    <property type="entry name" value="Porin_Neis"/>
</dbReference>
<evidence type="ECO:0000313" key="13">
    <source>
        <dbReference type="EMBL" id="CAB3642906.1"/>
    </source>
</evidence>
<dbReference type="GO" id="GO:0009279">
    <property type="term" value="C:cell outer membrane"/>
    <property type="evidence" value="ECO:0007669"/>
    <property type="project" value="UniProtKB-SubCell"/>
</dbReference>
<dbReference type="InterPro" id="IPR001702">
    <property type="entry name" value="Porin_Gram-ve"/>
</dbReference>
<keyword evidence="9" id="KW-0472">Membrane</keyword>
<evidence type="ECO:0000256" key="1">
    <source>
        <dbReference type="ARBA" id="ARBA00004571"/>
    </source>
</evidence>
<evidence type="ECO:0000256" key="6">
    <source>
        <dbReference type="ARBA" id="ARBA00022729"/>
    </source>
</evidence>
<dbReference type="Pfam" id="PF13609">
    <property type="entry name" value="Porin_4"/>
    <property type="match status" value="1"/>
</dbReference>
<evidence type="ECO:0000259" key="12">
    <source>
        <dbReference type="Pfam" id="PF13609"/>
    </source>
</evidence>
<dbReference type="Gene3D" id="2.40.160.10">
    <property type="entry name" value="Porin"/>
    <property type="match status" value="1"/>
</dbReference>
<dbReference type="PANTHER" id="PTHR34501:SF9">
    <property type="entry name" value="MAJOR OUTER MEMBRANE PROTEIN P.IA"/>
    <property type="match status" value="1"/>
</dbReference>
<evidence type="ECO:0000256" key="3">
    <source>
        <dbReference type="ARBA" id="ARBA00022448"/>
    </source>
</evidence>
<dbReference type="PRINTS" id="PR00184">
    <property type="entry name" value="NEISSPPORIN"/>
</dbReference>
<evidence type="ECO:0000256" key="10">
    <source>
        <dbReference type="ARBA" id="ARBA00023237"/>
    </source>
</evidence>
<evidence type="ECO:0000256" key="5">
    <source>
        <dbReference type="ARBA" id="ARBA00022692"/>
    </source>
</evidence>
<reference evidence="13 14" key="1">
    <citation type="submission" date="2020-04" db="EMBL/GenBank/DDBJ databases">
        <authorList>
            <person name="De Canck E."/>
        </authorList>
    </citation>
    <scope>NUCLEOTIDE SEQUENCE [LARGE SCALE GENOMIC DNA]</scope>
    <source>
        <strain evidence="13 14">LMG 22037</strain>
    </source>
</reference>
<dbReference type="Proteomes" id="UP000494249">
    <property type="component" value="Unassembled WGS sequence"/>
</dbReference>
<gene>
    <name evidence="13" type="ORF">LMG22037_00456</name>
</gene>
<dbReference type="PANTHER" id="PTHR34501">
    <property type="entry name" value="PROTEIN YDDL-RELATED"/>
    <property type="match status" value="1"/>
</dbReference>
<evidence type="ECO:0000256" key="11">
    <source>
        <dbReference type="SAM" id="SignalP"/>
    </source>
</evidence>
<protein>
    <submittedName>
        <fullName evidence="13">Outer membrane porin protein</fullName>
    </submittedName>
</protein>
<name>A0A6J4ZTT4_9BURK</name>
<feature type="chain" id="PRO_5026698565" evidence="11">
    <location>
        <begin position="23"/>
        <end position="383"/>
    </location>
</feature>
<dbReference type="PRINTS" id="PR00182">
    <property type="entry name" value="ECOLNEIPORIN"/>
</dbReference>
<feature type="signal peptide" evidence="11">
    <location>
        <begin position="1"/>
        <end position="22"/>
    </location>
</feature>
<dbReference type="InterPro" id="IPR023614">
    <property type="entry name" value="Porin_dom_sf"/>
</dbReference>
<evidence type="ECO:0000256" key="7">
    <source>
        <dbReference type="ARBA" id="ARBA00023065"/>
    </source>
</evidence>
<evidence type="ECO:0000256" key="9">
    <source>
        <dbReference type="ARBA" id="ARBA00023136"/>
    </source>
</evidence>
<dbReference type="RefSeq" id="WP_028359676.1">
    <property type="nucleotide sequence ID" value="NZ_CADFGL010000001.1"/>
</dbReference>
<evidence type="ECO:0000256" key="8">
    <source>
        <dbReference type="ARBA" id="ARBA00023114"/>
    </source>
</evidence>
<dbReference type="AlphaFoldDB" id="A0A6J4ZTT4"/>
<proteinExistence type="predicted"/>
<evidence type="ECO:0000313" key="14">
    <source>
        <dbReference type="Proteomes" id="UP000494249"/>
    </source>
</evidence>
<dbReference type="GO" id="GO:0034220">
    <property type="term" value="P:monoatomic ion transmembrane transport"/>
    <property type="evidence" value="ECO:0007669"/>
    <property type="project" value="InterPro"/>
</dbReference>
<keyword evidence="7" id="KW-0406">Ion transport</keyword>
<feature type="domain" description="Porin" evidence="12">
    <location>
        <begin position="9"/>
        <end position="345"/>
    </location>
</feature>
<evidence type="ECO:0000256" key="4">
    <source>
        <dbReference type="ARBA" id="ARBA00022452"/>
    </source>
</evidence>